<reference evidence="13 14" key="1">
    <citation type="submission" date="2017-02" db="EMBL/GenBank/DDBJ databases">
        <title>Genomes of Trichoderma spp. with biocontrol activity.</title>
        <authorList>
            <person name="Gardiner D."/>
            <person name="Kazan K."/>
            <person name="Vos C."/>
            <person name="Harvey P."/>
        </authorList>
    </citation>
    <scope>NUCLEOTIDE SEQUENCE [LARGE SCALE GENOMIC DNA]</scope>
    <source>
        <strain evidence="13 14">Tr1</strain>
    </source>
</reference>
<feature type="compositionally biased region" description="Basic and acidic residues" evidence="11">
    <location>
        <begin position="126"/>
        <end position="140"/>
    </location>
</feature>
<dbReference type="GO" id="GO:0005681">
    <property type="term" value="C:spliceosomal complex"/>
    <property type="evidence" value="ECO:0007669"/>
    <property type="project" value="UniProtKB-KW"/>
</dbReference>
<keyword evidence="5" id="KW-0677">Repeat</keyword>
<dbReference type="AlphaFoldDB" id="A0A2K0U5I5"/>
<feature type="domain" description="RRM" evidence="12">
    <location>
        <begin position="4"/>
        <end position="83"/>
    </location>
</feature>
<dbReference type="InterPro" id="IPR000504">
    <property type="entry name" value="RRM_dom"/>
</dbReference>
<evidence type="ECO:0000256" key="5">
    <source>
        <dbReference type="ARBA" id="ARBA00022737"/>
    </source>
</evidence>
<evidence type="ECO:0000256" key="2">
    <source>
        <dbReference type="ARBA" id="ARBA00007243"/>
    </source>
</evidence>
<keyword evidence="4" id="KW-0747">Spliceosome</keyword>
<dbReference type="CDD" id="cd12247">
    <property type="entry name" value="RRM2_U1A_like"/>
    <property type="match status" value="1"/>
</dbReference>
<dbReference type="GO" id="GO:0008380">
    <property type="term" value="P:RNA splicing"/>
    <property type="evidence" value="ECO:0007669"/>
    <property type="project" value="UniProtKB-KW"/>
</dbReference>
<dbReference type="GO" id="GO:0005737">
    <property type="term" value="C:cytoplasm"/>
    <property type="evidence" value="ECO:0007669"/>
    <property type="project" value="TreeGrafter"/>
</dbReference>
<dbReference type="FunFam" id="3.30.70.330:FF:000029">
    <property type="entry name" value="U2 small nuclear ribonucleoprotein B"/>
    <property type="match status" value="1"/>
</dbReference>
<dbReference type="InterPro" id="IPR035979">
    <property type="entry name" value="RBD_domain_sf"/>
</dbReference>
<evidence type="ECO:0000256" key="8">
    <source>
        <dbReference type="ARBA" id="ARBA00023242"/>
    </source>
</evidence>
<keyword evidence="9" id="KW-0687">Ribonucleoprotein</keyword>
<accession>A0A2K0U5I5</accession>
<comment type="similarity">
    <text evidence="2">Belongs to the RRM U1 A/B'' family.</text>
</comment>
<dbReference type="GO" id="GO:0030532">
    <property type="term" value="C:small nuclear ribonucleoprotein complex"/>
    <property type="evidence" value="ECO:0007669"/>
    <property type="project" value="UniProtKB-ARBA"/>
</dbReference>
<gene>
    <name evidence="13" type="ORF">THARTR1_06558</name>
</gene>
<evidence type="ECO:0000256" key="1">
    <source>
        <dbReference type="ARBA" id="ARBA00004123"/>
    </source>
</evidence>
<dbReference type="Proteomes" id="UP000236290">
    <property type="component" value="Unassembled WGS sequence"/>
</dbReference>
<protein>
    <recommendedName>
        <fullName evidence="12">RRM domain-containing protein</fullName>
    </recommendedName>
</protein>
<comment type="caution">
    <text evidence="13">The sequence shown here is derived from an EMBL/GenBank/DDBJ whole genome shotgun (WGS) entry which is preliminary data.</text>
</comment>
<feature type="region of interest" description="Disordered" evidence="11">
    <location>
        <begin position="91"/>
        <end position="166"/>
    </location>
</feature>
<dbReference type="GO" id="GO:0003729">
    <property type="term" value="F:mRNA binding"/>
    <property type="evidence" value="ECO:0007669"/>
    <property type="project" value="TreeGrafter"/>
</dbReference>
<dbReference type="Pfam" id="PF00076">
    <property type="entry name" value="RRM_1"/>
    <property type="match status" value="2"/>
</dbReference>
<dbReference type="Gene3D" id="3.30.70.330">
    <property type="match status" value="2"/>
</dbReference>
<proteinExistence type="inferred from homology"/>
<evidence type="ECO:0000313" key="14">
    <source>
        <dbReference type="Proteomes" id="UP000236290"/>
    </source>
</evidence>
<feature type="domain" description="RRM" evidence="12">
    <location>
        <begin position="183"/>
        <end position="256"/>
    </location>
</feature>
<dbReference type="EMBL" id="MTYI01000089">
    <property type="protein sequence ID" value="PNP53043.1"/>
    <property type="molecule type" value="Genomic_DNA"/>
</dbReference>
<dbReference type="SMART" id="SM00360">
    <property type="entry name" value="RRM"/>
    <property type="match status" value="2"/>
</dbReference>
<dbReference type="SUPFAM" id="SSF54928">
    <property type="entry name" value="RNA-binding domain, RBD"/>
    <property type="match status" value="1"/>
</dbReference>
<name>A0A2K0U5I5_TRIHA</name>
<dbReference type="GO" id="GO:0006397">
    <property type="term" value="P:mRNA processing"/>
    <property type="evidence" value="ECO:0007669"/>
    <property type="project" value="UniProtKB-KW"/>
</dbReference>
<comment type="subcellular location">
    <subcellularLocation>
        <location evidence="1">Nucleus</location>
    </subcellularLocation>
</comment>
<evidence type="ECO:0000256" key="4">
    <source>
        <dbReference type="ARBA" id="ARBA00022728"/>
    </source>
</evidence>
<dbReference type="PROSITE" id="PS50102">
    <property type="entry name" value="RRM"/>
    <property type="match status" value="2"/>
</dbReference>
<dbReference type="OrthoDB" id="266020at2759"/>
<evidence type="ECO:0000256" key="11">
    <source>
        <dbReference type="SAM" id="MobiDB-lite"/>
    </source>
</evidence>
<evidence type="ECO:0000256" key="3">
    <source>
        <dbReference type="ARBA" id="ARBA00022664"/>
    </source>
</evidence>
<organism evidence="13 14">
    <name type="scientific">Trichoderma harzianum</name>
    <name type="common">Hypocrea lixii</name>
    <dbReference type="NCBI Taxonomy" id="5544"/>
    <lineage>
        <taxon>Eukaryota</taxon>
        <taxon>Fungi</taxon>
        <taxon>Dikarya</taxon>
        <taxon>Ascomycota</taxon>
        <taxon>Pezizomycotina</taxon>
        <taxon>Sordariomycetes</taxon>
        <taxon>Hypocreomycetidae</taxon>
        <taxon>Hypocreales</taxon>
        <taxon>Hypocreaceae</taxon>
        <taxon>Trichoderma</taxon>
    </lineage>
</organism>
<evidence type="ECO:0000256" key="6">
    <source>
        <dbReference type="ARBA" id="ARBA00022884"/>
    </source>
</evidence>
<dbReference type="PANTHER" id="PTHR23003">
    <property type="entry name" value="RNA RECOGNITION MOTIF RRM DOMAIN CONTAINING PROTEIN"/>
    <property type="match status" value="1"/>
</dbReference>
<dbReference type="InterPro" id="IPR012677">
    <property type="entry name" value="Nucleotide-bd_a/b_plait_sf"/>
</dbReference>
<evidence type="ECO:0000313" key="13">
    <source>
        <dbReference type="EMBL" id="PNP53043.1"/>
    </source>
</evidence>
<keyword evidence="3" id="KW-0507">mRNA processing</keyword>
<evidence type="ECO:0000256" key="7">
    <source>
        <dbReference type="ARBA" id="ARBA00023187"/>
    </source>
</evidence>
<evidence type="ECO:0000256" key="9">
    <source>
        <dbReference type="ARBA" id="ARBA00023274"/>
    </source>
</evidence>
<dbReference type="InterPro" id="IPR050374">
    <property type="entry name" value="RRT5_SRSF_SR"/>
</dbReference>
<dbReference type="FunFam" id="3.30.70.330:FF:000039">
    <property type="entry name" value="U1 small nuclear ribonucleoprotein A"/>
    <property type="match status" value="1"/>
</dbReference>
<keyword evidence="7" id="KW-0508">mRNA splicing</keyword>
<sequence length="256" mass="28322">MPISTVYVQNLEERVKPEVLADALKTIFSEFGNVVDIVAKRNLKAKGQAFIVFDQPSAAHNAIEEVEGFELFGKPMRVAMARMQSDKTVEMNGNTDEFEAHKRHRQAEKGKRSLNRSDGVLSTHTSTDKRKALEAADEQRHLKRAAAGAPEARPSKSAKPLGLKSTSAPASAVVPDEYLPPNKILFIQNVPDEYDIDALNAVFGRFDGFREIRLVPGRRGIAFVEYENEQGAITAKENTAGMALGDKPIKVTYQRQ</sequence>
<evidence type="ECO:0000256" key="10">
    <source>
        <dbReference type="PROSITE-ProRule" id="PRU00176"/>
    </source>
</evidence>
<keyword evidence="6 10" id="KW-0694">RNA-binding</keyword>
<keyword evidence="8" id="KW-0539">Nucleus</keyword>
<evidence type="ECO:0000259" key="12">
    <source>
        <dbReference type="PROSITE" id="PS50102"/>
    </source>
</evidence>